<organism evidence="2 3">
    <name type="scientific">Nocardia sputorum</name>
    <dbReference type="NCBI Taxonomy" id="2984338"/>
    <lineage>
        <taxon>Bacteria</taxon>
        <taxon>Bacillati</taxon>
        <taxon>Actinomycetota</taxon>
        <taxon>Actinomycetes</taxon>
        <taxon>Mycobacteriales</taxon>
        <taxon>Nocardiaceae</taxon>
        <taxon>Nocardia</taxon>
    </lineage>
</organism>
<protein>
    <submittedName>
        <fullName evidence="2">Lipase</fullName>
    </submittedName>
</protein>
<dbReference type="Gene3D" id="3.40.50.1820">
    <property type="entry name" value="alpha/beta hydrolase"/>
    <property type="match status" value="1"/>
</dbReference>
<sequence length="311" mass="31406">MSIRLRAARVAGLMLVAAAAALPHAPSAAAAPETPVLDGANDWSCRPTPERPEPVVLVHGSGTDVGRSFPLLARAIRAEGHCVFAANLGAAPGVVDAVSGQSGSSSTGIGPIGAALLGRVVYGVADIDRMAGELAEVVRSVRETTGASRVALVGHSTGGTVVRQYLRARGGEAVSQVVTLGTPYRGSTWAGLRGAYPDLAALGLGDAQIAAQVFGAPGQQQVVGSPLLNRLNAGGETVTGPRYTAIASRADQVITPQDTALLAAPAPADRNVWLQEGCPGNTADHSGMLEDPRAAAAVLSALAGDRRALPC</sequence>
<dbReference type="PANTHER" id="PTHR37946">
    <property type="entry name" value="SLL1969 PROTEIN"/>
    <property type="match status" value="1"/>
</dbReference>
<gene>
    <name evidence="2" type="ORF">IFM12276_55850</name>
</gene>
<dbReference type="Proteomes" id="UP001317870">
    <property type="component" value="Chromosome"/>
</dbReference>
<evidence type="ECO:0000313" key="3">
    <source>
        <dbReference type="Proteomes" id="UP001317870"/>
    </source>
</evidence>
<proteinExistence type="predicted"/>
<feature type="signal peptide" evidence="1">
    <location>
        <begin position="1"/>
        <end position="30"/>
    </location>
</feature>
<feature type="chain" id="PRO_5045551174" evidence="1">
    <location>
        <begin position="31"/>
        <end position="311"/>
    </location>
</feature>
<evidence type="ECO:0000313" key="2">
    <source>
        <dbReference type="EMBL" id="BDU02557.1"/>
    </source>
</evidence>
<name>A0ABM8D575_9NOCA</name>
<keyword evidence="1" id="KW-0732">Signal</keyword>
<reference evidence="2 3" key="1">
    <citation type="submission" date="2022-11" db="EMBL/GenBank/DDBJ databases">
        <title>Genome Sequencing of Nocardia sp. ON39_IFM12276 and assembly.</title>
        <authorList>
            <person name="Shimojima M."/>
            <person name="Toyokawa M."/>
            <person name="Uesaka K."/>
        </authorList>
    </citation>
    <scope>NUCLEOTIDE SEQUENCE [LARGE SCALE GENOMIC DNA]</scope>
    <source>
        <strain evidence="2 3">IFM 12276</strain>
    </source>
</reference>
<accession>A0ABM8D575</accession>
<dbReference type="SUPFAM" id="SSF53474">
    <property type="entry name" value="alpha/beta-Hydrolases"/>
    <property type="match status" value="1"/>
</dbReference>
<dbReference type="RefSeq" id="WP_281875638.1">
    <property type="nucleotide sequence ID" value="NZ_AP026978.1"/>
</dbReference>
<dbReference type="InterPro" id="IPR002918">
    <property type="entry name" value="Lipase_EstA/Esterase_EstB"/>
</dbReference>
<keyword evidence="3" id="KW-1185">Reference proteome</keyword>
<dbReference type="PANTHER" id="PTHR37946:SF1">
    <property type="entry name" value="SLL1969 PROTEIN"/>
    <property type="match status" value="1"/>
</dbReference>
<dbReference type="EMBL" id="AP026978">
    <property type="protein sequence ID" value="BDU02557.1"/>
    <property type="molecule type" value="Genomic_DNA"/>
</dbReference>
<evidence type="ECO:0000256" key="1">
    <source>
        <dbReference type="SAM" id="SignalP"/>
    </source>
</evidence>
<dbReference type="Pfam" id="PF01674">
    <property type="entry name" value="Lipase_2"/>
    <property type="match status" value="1"/>
</dbReference>
<dbReference type="InterPro" id="IPR029058">
    <property type="entry name" value="AB_hydrolase_fold"/>
</dbReference>